<evidence type="ECO:0000256" key="6">
    <source>
        <dbReference type="ARBA" id="ARBA00022989"/>
    </source>
</evidence>
<name>A0A8J2Y9V5_9FLAO</name>
<dbReference type="NCBIfam" id="TIGR00220">
    <property type="entry name" value="mscL"/>
    <property type="match status" value="1"/>
</dbReference>
<proteinExistence type="inferred from homology"/>
<evidence type="ECO:0000256" key="5">
    <source>
        <dbReference type="ARBA" id="ARBA00022692"/>
    </source>
</evidence>
<accession>A0A8J2Y9V5</accession>
<dbReference type="Pfam" id="PF01741">
    <property type="entry name" value="MscL"/>
    <property type="match status" value="1"/>
</dbReference>
<comment type="function">
    <text evidence="10">Channel that opens in response to stretch forces in the membrane lipid bilayer. May participate in the regulation of osmotic pressure changes within the cell.</text>
</comment>
<evidence type="ECO:0000256" key="7">
    <source>
        <dbReference type="ARBA" id="ARBA00023065"/>
    </source>
</evidence>
<dbReference type="InterPro" id="IPR037673">
    <property type="entry name" value="MSC/AndL"/>
</dbReference>
<comment type="caution">
    <text evidence="11">The sequence shown here is derived from an EMBL/GenBank/DDBJ whole genome shotgun (WGS) entry which is preliminary data.</text>
</comment>
<dbReference type="GO" id="GO:0005886">
    <property type="term" value="C:plasma membrane"/>
    <property type="evidence" value="ECO:0007669"/>
    <property type="project" value="UniProtKB-SubCell"/>
</dbReference>
<keyword evidence="8 10" id="KW-0472">Membrane</keyword>
<comment type="subcellular location">
    <subcellularLocation>
        <location evidence="1 10">Cell membrane</location>
        <topology evidence="1 10">Multi-pass membrane protein</topology>
    </subcellularLocation>
</comment>
<dbReference type="AlphaFoldDB" id="A0A8J2Y9V5"/>
<keyword evidence="7 10" id="KW-0406">Ion transport</keyword>
<dbReference type="RefSeq" id="WP_188441641.1">
    <property type="nucleotide sequence ID" value="NZ_BMGK01000006.1"/>
</dbReference>
<evidence type="ECO:0000256" key="4">
    <source>
        <dbReference type="ARBA" id="ARBA00022475"/>
    </source>
</evidence>
<dbReference type="InterPro" id="IPR019823">
    <property type="entry name" value="Mechanosensitive_channel_CS"/>
</dbReference>
<keyword evidence="6 10" id="KW-1133">Transmembrane helix</keyword>
<evidence type="ECO:0000256" key="3">
    <source>
        <dbReference type="ARBA" id="ARBA00022448"/>
    </source>
</evidence>
<dbReference type="HAMAP" id="MF_00115">
    <property type="entry name" value="MscL"/>
    <property type="match status" value="1"/>
</dbReference>
<comment type="similarity">
    <text evidence="2 10">Belongs to the MscL family.</text>
</comment>
<dbReference type="PROSITE" id="PS01327">
    <property type="entry name" value="MSCL"/>
    <property type="match status" value="1"/>
</dbReference>
<evidence type="ECO:0000256" key="10">
    <source>
        <dbReference type="HAMAP-Rule" id="MF_00115"/>
    </source>
</evidence>
<evidence type="ECO:0000313" key="12">
    <source>
        <dbReference type="Proteomes" id="UP000652231"/>
    </source>
</evidence>
<sequence>MKGFFKEFKEFAVKGNMMDMAIGIIIGASFNAVVNTLVKKVIMPPLTLLTKGINFEDRKVVLREEELGETGKIVDPEVAIGYGEMISVLLDFLIVAFTIYLVVRFLNRLRSRSENPKDKAVETPKNIELLSNIENLLKEQNTLLKNQKRTED</sequence>
<feature type="transmembrane region" description="Helical" evidence="10">
    <location>
        <begin position="20"/>
        <end position="38"/>
    </location>
</feature>
<dbReference type="PRINTS" id="PR01264">
    <property type="entry name" value="MECHCHANNEL"/>
</dbReference>
<keyword evidence="9 10" id="KW-0407">Ion channel</keyword>
<protein>
    <recommendedName>
        <fullName evidence="10">Large-conductance mechanosensitive channel</fullName>
    </recommendedName>
</protein>
<evidence type="ECO:0000256" key="2">
    <source>
        <dbReference type="ARBA" id="ARBA00007254"/>
    </source>
</evidence>
<keyword evidence="4 10" id="KW-1003">Cell membrane</keyword>
<dbReference type="EMBL" id="BMGK01000006">
    <property type="protein sequence ID" value="GGD94448.1"/>
    <property type="molecule type" value="Genomic_DNA"/>
</dbReference>
<reference evidence="11" key="2">
    <citation type="submission" date="2020-09" db="EMBL/GenBank/DDBJ databases">
        <authorList>
            <person name="Sun Q."/>
            <person name="Zhou Y."/>
        </authorList>
    </citation>
    <scope>NUCLEOTIDE SEQUENCE</scope>
    <source>
        <strain evidence="11">CGMCC 1.12924</strain>
    </source>
</reference>
<reference evidence="11" key="1">
    <citation type="journal article" date="2014" name="Int. J. Syst. Evol. Microbiol.">
        <title>Complete genome sequence of Corynebacterium casei LMG S-19264T (=DSM 44701T), isolated from a smear-ripened cheese.</title>
        <authorList>
            <consortium name="US DOE Joint Genome Institute (JGI-PGF)"/>
            <person name="Walter F."/>
            <person name="Albersmeier A."/>
            <person name="Kalinowski J."/>
            <person name="Ruckert C."/>
        </authorList>
    </citation>
    <scope>NUCLEOTIDE SEQUENCE</scope>
    <source>
        <strain evidence="11">CGMCC 1.12924</strain>
    </source>
</reference>
<keyword evidence="5 10" id="KW-0812">Transmembrane</keyword>
<evidence type="ECO:0000256" key="1">
    <source>
        <dbReference type="ARBA" id="ARBA00004651"/>
    </source>
</evidence>
<organism evidence="11 12">
    <name type="scientific">Planktosalinus lacus</name>
    <dbReference type="NCBI Taxonomy" id="1526573"/>
    <lineage>
        <taxon>Bacteria</taxon>
        <taxon>Pseudomonadati</taxon>
        <taxon>Bacteroidota</taxon>
        <taxon>Flavobacteriia</taxon>
        <taxon>Flavobacteriales</taxon>
        <taxon>Flavobacteriaceae</taxon>
        <taxon>Planktosalinus</taxon>
    </lineage>
</organism>
<dbReference type="SUPFAM" id="SSF81330">
    <property type="entry name" value="Gated mechanosensitive channel"/>
    <property type="match status" value="1"/>
</dbReference>
<comment type="subunit">
    <text evidence="10">Homopentamer.</text>
</comment>
<keyword evidence="3 10" id="KW-0813">Transport</keyword>
<evidence type="ECO:0000256" key="8">
    <source>
        <dbReference type="ARBA" id="ARBA00023136"/>
    </source>
</evidence>
<evidence type="ECO:0000313" key="11">
    <source>
        <dbReference type="EMBL" id="GGD94448.1"/>
    </source>
</evidence>
<dbReference type="PANTHER" id="PTHR30266">
    <property type="entry name" value="MECHANOSENSITIVE CHANNEL MSCL"/>
    <property type="match status" value="1"/>
</dbReference>
<dbReference type="InterPro" id="IPR036019">
    <property type="entry name" value="MscL_channel"/>
</dbReference>
<dbReference type="PANTHER" id="PTHR30266:SF2">
    <property type="entry name" value="LARGE-CONDUCTANCE MECHANOSENSITIVE CHANNEL"/>
    <property type="match status" value="1"/>
</dbReference>
<gene>
    <name evidence="10 11" type="primary">mscL</name>
    <name evidence="11" type="ORF">GCM10011312_17710</name>
</gene>
<dbReference type="Gene3D" id="1.10.1200.120">
    <property type="entry name" value="Large-conductance mechanosensitive channel, MscL, domain 1"/>
    <property type="match status" value="1"/>
</dbReference>
<dbReference type="NCBIfam" id="NF001843">
    <property type="entry name" value="PRK00567.1-4"/>
    <property type="match status" value="1"/>
</dbReference>
<evidence type="ECO:0000256" key="9">
    <source>
        <dbReference type="ARBA" id="ARBA00023303"/>
    </source>
</evidence>
<dbReference type="GO" id="GO:0008381">
    <property type="term" value="F:mechanosensitive monoatomic ion channel activity"/>
    <property type="evidence" value="ECO:0007669"/>
    <property type="project" value="UniProtKB-UniRule"/>
</dbReference>
<dbReference type="InterPro" id="IPR001185">
    <property type="entry name" value="MS_channel"/>
</dbReference>
<dbReference type="Proteomes" id="UP000652231">
    <property type="component" value="Unassembled WGS sequence"/>
</dbReference>
<keyword evidence="12" id="KW-1185">Reference proteome</keyword>
<feature type="transmembrane region" description="Helical" evidence="10">
    <location>
        <begin position="85"/>
        <end position="103"/>
    </location>
</feature>